<comment type="cofactor">
    <cofactor evidence="4 6">
        <name>pyridoxal 5'-phosphate</name>
        <dbReference type="ChEBI" id="CHEBI:597326"/>
    </cofactor>
</comment>
<comment type="catalytic activity">
    <reaction evidence="4 6">
        <text>L-kynurenine + H2O = anthranilate + L-alanine + H(+)</text>
        <dbReference type="Rhea" id="RHEA:16813"/>
        <dbReference type="ChEBI" id="CHEBI:15377"/>
        <dbReference type="ChEBI" id="CHEBI:15378"/>
        <dbReference type="ChEBI" id="CHEBI:16567"/>
        <dbReference type="ChEBI" id="CHEBI:57959"/>
        <dbReference type="ChEBI" id="CHEBI:57972"/>
        <dbReference type="EC" id="3.7.1.3"/>
    </reaction>
</comment>
<proteinExistence type="inferred from homology"/>
<accession>A0A1M6QPR6</accession>
<dbReference type="EC" id="3.7.1.3" evidence="4 5"/>
<dbReference type="RefSeq" id="WP_072873914.1">
    <property type="nucleotide sequence ID" value="NZ_FRAF01000010.1"/>
</dbReference>
<feature type="binding site" evidence="4">
    <location>
        <position position="271"/>
    </location>
    <ligand>
        <name>pyridoxal 5'-phosphate</name>
        <dbReference type="ChEBI" id="CHEBI:597326"/>
    </ligand>
</feature>
<feature type="binding site" evidence="4">
    <location>
        <position position="217"/>
    </location>
    <ligand>
        <name>pyridoxal 5'-phosphate</name>
        <dbReference type="ChEBI" id="CHEBI:597326"/>
    </ligand>
</feature>
<dbReference type="Gene3D" id="3.90.1150.10">
    <property type="entry name" value="Aspartate Aminotransferase, domain 1"/>
    <property type="match status" value="1"/>
</dbReference>
<evidence type="ECO:0000256" key="4">
    <source>
        <dbReference type="HAMAP-Rule" id="MF_01970"/>
    </source>
</evidence>
<evidence type="ECO:0000313" key="8">
    <source>
        <dbReference type="Proteomes" id="UP000184016"/>
    </source>
</evidence>
<dbReference type="InterPro" id="IPR015424">
    <property type="entry name" value="PyrdxlP-dep_Trfase"/>
</dbReference>
<comment type="caution">
    <text evidence="4">Lacks conserved residue(s) required for the propagation of feature annotation.</text>
</comment>
<dbReference type="PANTHER" id="PTHR14084:SF0">
    <property type="entry name" value="KYNURENINASE"/>
    <property type="match status" value="1"/>
</dbReference>
<dbReference type="GO" id="GO:0019805">
    <property type="term" value="P:quinolinate biosynthetic process"/>
    <property type="evidence" value="ECO:0007669"/>
    <property type="project" value="UniProtKB-UniRule"/>
</dbReference>
<feature type="binding site" evidence="4">
    <location>
        <position position="220"/>
    </location>
    <ligand>
        <name>pyridoxal 5'-phosphate</name>
        <dbReference type="ChEBI" id="CHEBI:597326"/>
    </ligand>
</feature>
<dbReference type="GO" id="GO:0030429">
    <property type="term" value="F:kynureninase activity"/>
    <property type="evidence" value="ECO:0007669"/>
    <property type="project" value="UniProtKB-UniRule"/>
</dbReference>
<feature type="binding site" evidence="4">
    <location>
        <position position="299"/>
    </location>
    <ligand>
        <name>pyridoxal 5'-phosphate</name>
        <dbReference type="ChEBI" id="CHEBI:597326"/>
    </ligand>
</feature>
<dbReference type="Proteomes" id="UP000184016">
    <property type="component" value="Unassembled WGS sequence"/>
</dbReference>
<gene>
    <name evidence="4" type="primary">kynU</name>
    <name evidence="7" type="ORF">SAMN05443507_11067</name>
</gene>
<evidence type="ECO:0000256" key="3">
    <source>
        <dbReference type="ARBA" id="ARBA00022898"/>
    </source>
</evidence>
<protein>
    <recommendedName>
        <fullName evidence="4 5">Kynureninase</fullName>
        <ecNumber evidence="4 5">3.7.1.3</ecNumber>
    </recommendedName>
    <alternativeName>
        <fullName evidence="4">L-kynurenine hydrolase</fullName>
    </alternativeName>
</protein>
<dbReference type="OrthoDB" id="9812626at2"/>
<dbReference type="UniPathway" id="UPA00253">
    <property type="reaction ID" value="UER00329"/>
</dbReference>
<evidence type="ECO:0000256" key="5">
    <source>
        <dbReference type="NCBIfam" id="TIGR01814"/>
    </source>
</evidence>
<dbReference type="UniPathway" id="UPA00334">
    <property type="reaction ID" value="UER00455"/>
</dbReference>
<feature type="binding site" evidence="4">
    <location>
        <position position="108"/>
    </location>
    <ligand>
        <name>pyridoxal 5'-phosphate</name>
        <dbReference type="ChEBI" id="CHEBI:597326"/>
    </ligand>
</feature>
<dbReference type="SUPFAM" id="SSF53383">
    <property type="entry name" value="PLP-dependent transferases"/>
    <property type="match status" value="1"/>
</dbReference>
<comment type="pathway">
    <text evidence="4 6">Cofactor biosynthesis; NAD(+) biosynthesis; quinolinate from L-kynurenine: step 2/3.</text>
</comment>
<dbReference type="AlphaFoldDB" id="A0A1M6QPR6"/>
<dbReference type="Pfam" id="PF22580">
    <property type="entry name" value="KYNU_C"/>
    <property type="match status" value="1"/>
</dbReference>
<dbReference type="Gene3D" id="3.40.640.10">
    <property type="entry name" value="Type I PLP-dependent aspartate aminotransferase-like (Major domain)"/>
    <property type="match status" value="1"/>
</dbReference>
<dbReference type="GO" id="GO:0030170">
    <property type="term" value="F:pyridoxal phosphate binding"/>
    <property type="evidence" value="ECO:0007669"/>
    <property type="project" value="UniProtKB-UniRule"/>
</dbReference>
<dbReference type="PIRSF" id="PIRSF038800">
    <property type="entry name" value="KYNU"/>
    <property type="match status" value="1"/>
</dbReference>
<dbReference type="GO" id="GO:0043420">
    <property type="term" value="P:anthranilate metabolic process"/>
    <property type="evidence" value="ECO:0007669"/>
    <property type="project" value="TreeGrafter"/>
</dbReference>
<dbReference type="GO" id="GO:0097053">
    <property type="term" value="P:L-kynurenine catabolic process"/>
    <property type="evidence" value="ECO:0007669"/>
    <property type="project" value="UniProtKB-UniRule"/>
</dbReference>
<dbReference type="GO" id="GO:0005737">
    <property type="term" value="C:cytoplasm"/>
    <property type="evidence" value="ECO:0007669"/>
    <property type="project" value="UniProtKB-UniRule"/>
</dbReference>
<evidence type="ECO:0000313" key="7">
    <source>
        <dbReference type="EMBL" id="SHK22007.1"/>
    </source>
</evidence>
<dbReference type="STRING" id="1830138.SAMN05443507_11067"/>
<sequence length="432" mass="48725">MEKQDGCYLPKTLQQTAFKLDQADLLSEFRQQFYLPEESIYLDGNSLGLLSKPAERAVLSMLDSWRQYAINGWSQGRHPWFQLSEELSRELANWVGADKENVIATGSTTVNLHQLLATFYQPTSQRYKIVATSLDFPSDIYAIQSHLRLHGLEAKDALVLVQSHDGLTVREEDITLAMTDDVSLVLLPSVFYRSGQYLSMPQLAQAARQRGILIGFDLCHSIGIMPHELQSWDVDFAFWCHYKYLNAGPGSVAGLYVHPRHHHRLPGLAGWFGSDKEVQFDMLHDFTPAQGAGRFQIGTPHVLSLAPLLGSLEIFQQAGIQAIRSKSLQLTQFLIDLAETYLSPYGFQIGNPREPERRGGHVCLIHPEAIRICKAMKQVGVIPDYRAPDVVRLAPVPLYTSFTDVLEAVERIIQVMENKSYEAFEKQREVIA</sequence>
<evidence type="ECO:0000256" key="1">
    <source>
        <dbReference type="ARBA" id="ARBA00022642"/>
    </source>
</evidence>
<feature type="modified residue" description="N6-(pyridoxal phosphate)lysine" evidence="4">
    <location>
        <position position="243"/>
    </location>
</feature>
<dbReference type="InterPro" id="IPR010111">
    <property type="entry name" value="Kynureninase"/>
</dbReference>
<feature type="binding site" evidence="4">
    <location>
        <position position="109"/>
    </location>
    <ligand>
        <name>pyridoxal 5'-phosphate</name>
        <dbReference type="ChEBI" id="CHEBI:597326"/>
    </ligand>
</feature>
<feature type="binding site" evidence="4">
    <location>
        <position position="242"/>
    </location>
    <ligand>
        <name>pyridoxal 5'-phosphate</name>
        <dbReference type="ChEBI" id="CHEBI:597326"/>
    </ligand>
</feature>
<dbReference type="GO" id="GO:0019441">
    <property type="term" value="P:L-tryptophan catabolic process to kynurenine"/>
    <property type="evidence" value="ECO:0007669"/>
    <property type="project" value="TreeGrafter"/>
</dbReference>
<name>A0A1M6QPR6_9BACL</name>
<dbReference type="InterPro" id="IPR015421">
    <property type="entry name" value="PyrdxlP-dep_Trfase_major"/>
</dbReference>
<keyword evidence="8" id="KW-1185">Reference proteome</keyword>
<dbReference type="GO" id="GO:0009435">
    <property type="term" value="P:NAD+ biosynthetic process"/>
    <property type="evidence" value="ECO:0007669"/>
    <property type="project" value="UniProtKB-UniRule"/>
</dbReference>
<dbReference type="EMBL" id="FRAF01000010">
    <property type="protein sequence ID" value="SHK22007.1"/>
    <property type="molecule type" value="Genomic_DNA"/>
</dbReference>
<comment type="subunit">
    <text evidence="4 6">Homodimer.</text>
</comment>
<comment type="similarity">
    <text evidence="4 6">Belongs to the kynureninase family.</text>
</comment>
<comment type="pathway">
    <text evidence="4 6">Amino-acid degradation; L-kynurenine degradation; L-alanine and anthranilate from L-kynurenine: step 1/1.</text>
</comment>
<dbReference type="NCBIfam" id="TIGR01814">
    <property type="entry name" value="kynureninase"/>
    <property type="match status" value="1"/>
</dbReference>
<feature type="binding site" evidence="4">
    <location>
        <begin position="136"/>
        <end position="139"/>
    </location>
    <ligand>
        <name>pyridoxal 5'-phosphate</name>
        <dbReference type="ChEBI" id="CHEBI:597326"/>
    </ligand>
</feature>
<keyword evidence="2 4" id="KW-0378">Hydrolase</keyword>
<comment type="catalytic activity">
    <reaction evidence="6">
        <text>3-hydroxy-L-kynurenine + H2O = 3-hydroxyanthranilate + L-alanine + H(+)</text>
        <dbReference type="Rhea" id="RHEA:25143"/>
        <dbReference type="ChEBI" id="CHEBI:15377"/>
        <dbReference type="ChEBI" id="CHEBI:15378"/>
        <dbReference type="ChEBI" id="CHEBI:36559"/>
        <dbReference type="ChEBI" id="CHEBI:57972"/>
        <dbReference type="ChEBI" id="CHEBI:58125"/>
        <dbReference type="EC" id="3.7.1.3"/>
    </reaction>
</comment>
<dbReference type="InterPro" id="IPR015422">
    <property type="entry name" value="PyrdxlP-dep_Trfase_small"/>
</dbReference>
<evidence type="ECO:0000256" key="2">
    <source>
        <dbReference type="ARBA" id="ARBA00022801"/>
    </source>
</evidence>
<organism evidence="7 8">
    <name type="scientific">Alicyclobacillus tolerans</name>
    <dbReference type="NCBI Taxonomy" id="90970"/>
    <lineage>
        <taxon>Bacteria</taxon>
        <taxon>Bacillati</taxon>
        <taxon>Bacillota</taxon>
        <taxon>Bacilli</taxon>
        <taxon>Bacillales</taxon>
        <taxon>Alicyclobacillaceae</taxon>
        <taxon>Alicyclobacillus</taxon>
    </lineage>
</organism>
<keyword evidence="1 4" id="KW-0662">Pyridine nucleotide biosynthesis</keyword>
<keyword evidence="3 4" id="KW-0663">Pyridoxal phosphate</keyword>
<evidence type="ECO:0000256" key="6">
    <source>
        <dbReference type="PIRNR" id="PIRNR038800"/>
    </source>
</evidence>
<dbReference type="PANTHER" id="PTHR14084">
    <property type="entry name" value="KYNURENINASE"/>
    <property type="match status" value="1"/>
</dbReference>
<dbReference type="HAMAP" id="MF_01970">
    <property type="entry name" value="Kynureninase"/>
    <property type="match status" value="1"/>
</dbReference>
<comment type="function">
    <text evidence="4 6">Catalyzes the cleavage of L-kynurenine (L-Kyn) and L-3-hydroxykynurenine (L-3OHKyn) into anthranilic acid (AA) and 3-hydroxyanthranilic acid (3-OHAA), respectively.</text>
</comment>
<reference evidence="8" key="1">
    <citation type="submission" date="2016-11" db="EMBL/GenBank/DDBJ databases">
        <authorList>
            <person name="Varghese N."/>
            <person name="Submissions S."/>
        </authorList>
    </citation>
    <scope>NUCLEOTIDE SEQUENCE [LARGE SCALE GENOMIC DNA]</scope>
    <source>
        <strain evidence="8">USBA-503</strain>
    </source>
</reference>